<protein>
    <submittedName>
        <fullName evidence="2">Gluconolactonase</fullName>
    </submittedName>
</protein>
<evidence type="ECO:0000313" key="2">
    <source>
        <dbReference type="EMBL" id="MTD17115.1"/>
    </source>
</evidence>
<dbReference type="Pfam" id="PF08450">
    <property type="entry name" value="SGL"/>
    <property type="match status" value="1"/>
</dbReference>
<name>A0A7K1FSI9_9ACTN</name>
<feature type="domain" description="SMP-30/Gluconolactonase/LRE-like region" evidence="1">
    <location>
        <begin position="19"/>
        <end position="269"/>
    </location>
</feature>
<dbReference type="InterPro" id="IPR013658">
    <property type="entry name" value="SGL"/>
</dbReference>
<dbReference type="EMBL" id="WLYK01000013">
    <property type="protein sequence ID" value="MTD17115.1"/>
    <property type="molecule type" value="Genomic_DNA"/>
</dbReference>
<dbReference type="PANTHER" id="PTHR47572:SF5">
    <property type="entry name" value="BLR2277 PROTEIN"/>
    <property type="match status" value="1"/>
</dbReference>
<proteinExistence type="predicted"/>
<accession>A0A7K1FSI9</accession>
<sequence>MTRSTTVPEVVSDGHAFLEGVRWHDGDAYASDFFAHRVLRWPGGIGEPQTVCEIPEQSSGLGWTPDGDLLVVSMTDRRLLRLHDGALTEVASIAGFATWHANDMVVDERGRAYIGNFGWDEATDPVIAPATLVRVDPDGTVTPVAEDMICPNGMAISPDGATLYVNETFAARVTAFDRLPDGSLTNRRVWASFTDQVFTTVPEALAAGVLLPDGMALDESGALWLADCHGDGITRVAEGGGVLEHVSTAPHTVFAATLGGPDRRTLFLACTFRYGDGDPSVEHRGTLRRIEVEVPGAGRP</sequence>
<dbReference type="SUPFAM" id="SSF63829">
    <property type="entry name" value="Calcium-dependent phosphotriesterase"/>
    <property type="match status" value="1"/>
</dbReference>
<dbReference type="AlphaFoldDB" id="A0A7K1FSI9"/>
<dbReference type="Gene3D" id="2.120.10.30">
    <property type="entry name" value="TolB, C-terminal domain"/>
    <property type="match status" value="1"/>
</dbReference>
<dbReference type="PANTHER" id="PTHR47572">
    <property type="entry name" value="LIPOPROTEIN-RELATED"/>
    <property type="match status" value="1"/>
</dbReference>
<dbReference type="RefSeq" id="WP_154771107.1">
    <property type="nucleotide sequence ID" value="NZ_WLYK01000013.1"/>
</dbReference>
<keyword evidence="3" id="KW-1185">Reference proteome</keyword>
<comment type="caution">
    <text evidence="2">The sequence shown here is derived from an EMBL/GenBank/DDBJ whole genome shotgun (WGS) entry which is preliminary data.</text>
</comment>
<reference evidence="2 3" key="1">
    <citation type="submission" date="2019-11" db="EMBL/GenBank/DDBJ databases">
        <authorList>
            <person name="Jiang L.-Q."/>
        </authorList>
    </citation>
    <scope>NUCLEOTIDE SEQUENCE [LARGE SCALE GENOMIC DNA]</scope>
    <source>
        <strain evidence="2 3">YIM 132087</strain>
    </source>
</reference>
<dbReference type="Proteomes" id="UP000460221">
    <property type="component" value="Unassembled WGS sequence"/>
</dbReference>
<evidence type="ECO:0000313" key="3">
    <source>
        <dbReference type="Proteomes" id="UP000460221"/>
    </source>
</evidence>
<evidence type="ECO:0000259" key="1">
    <source>
        <dbReference type="Pfam" id="PF08450"/>
    </source>
</evidence>
<organism evidence="2 3">
    <name type="scientific">Nakamurella alba</name>
    <dbReference type="NCBI Taxonomy" id="2665158"/>
    <lineage>
        <taxon>Bacteria</taxon>
        <taxon>Bacillati</taxon>
        <taxon>Actinomycetota</taxon>
        <taxon>Actinomycetes</taxon>
        <taxon>Nakamurellales</taxon>
        <taxon>Nakamurellaceae</taxon>
        <taxon>Nakamurella</taxon>
    </lineage>
</organism>
<gene>
    <name evidence="2" type="ORF">GIS00_24570</name>
</gene>
<dbReference type="InterPro" id="IPR051262">
    <property type="entry name" value="SMP-30/CGR1_Lactonase"/>
</dbReference>
<dbReference type="InterPro" id="IPR011042">
    <property type="entry name" value="6-blade_b-propeller_TolB-like"/>
</dbReference>